<sequence length="105" mass="10862">MMAWIALVVAGLFEMVGVSLINKFNLEKNAKSLGLLVGAFGISFVLLSLAMDSLAMGTAYAVWTGIGASGGAILGMLIYGESKDLKRILCIALILGAAIGLKIIS</sequence>
<dbReference type="EMBL" id="JAEEGA010000014">
    <property type="protein sequence ID" value="MBP1043095.1"/>
    <property type="molecule type" value="Genomic_DNA"/>
</dbReference>
<gene>
    <name evidence="9" type="ORF">I6N95_18930</name>
</gene>
<evidence type="ECO:0000256" key="6">
    <source>
        <dbReference type="ARBA" id="ARBA00023136"/>
    </source>
</evidence>
<comment type="subcellular location">
    <subcellularLocation>
        <location evidence="1 7">Cell membrane</location>
        <topology evidence="1 7">Multi-pass membrane protein</topology>
    </subcellularLocation>
</comment>
<dbReference type="AlphaFoldDB" id="A0A940SW96"/>
<dbReference type="InterPro" id="IPR000390">
    <property type="entry name" value="Small_drug/metabolite_transptr"/>
</dbReference>
<keyword evidence="6 8" id="KW-0472">Membrane</keyword>
<comment type="caution">
    <text evidence="9">The sequence shown here is derived from an EMBL/GenBank/DDBJ whole genome shotgun (WGS) entry which is preliminary data.</text>
</comment>
<accession>A0A940SW96</accession>
<evidence type="ECO:0000256" key="7">
    <source>
        <dbReference type="RuleBase" id="RU003942"/>
    </source>
</evidence>
<feature type="transmembrane region" description="Helical" evidence="8">
    <location>
        <begin position="85"/>
        <end position="104"/>
    </location>
</feature>
<dbReference type="InterPro" id="IPR045324">
    <property type="entry name" value="Small_multidrug_res"/>
</dbReference>
<dbReference type="GO" id="GO:0022857">
    <property type="term" value="F:transmembrane transporter activity"/>
    <property type="evidence" value="ECO:0007669"/>
    <property type="project" value="InterPro"/>
</dbReference>
<reference evidence="9" key="1">
    <citation type="submission" date="2020-12" db="EMBL/GenBank/DDBJ databases">
        <title>Vagococcus allomyrinae sp. nov. and Enterococcus lavae sp. nov., isolated from the larvae of Allomyrina dichotoma.</title>
        <authorList>
            <person name="Lee S.D."/>
        </authorList>
    </citation>
    <scope>NUCLEOTIDE SEQUENCE</scope>
    <source>
        <strain evidence="9">BWB3-3</strain>
    </source>
</reference>
<dbReference type="Gene3D" id="1.10.3730.20">
    <property type="match status" value="1"/>
</dbReference>
<evidence type="ECO:0000256" key="3">
    <source>
        <dbReference type="ARBA" id="ARBA00022475"/>
    </source>
</evidence>
<dbReference type="InterPro" id="IPR037185">
    <property type="entry name" value="EmrE-like"/>
</dbReference>
<dbReference type="PANTHER" id="PTHR30561:SF0">
    <property type="entry name" value="GUANIDINIUM EXPORTER"/>
    <property type="match status" value="1"/>
</dbReference>
<comment type="similarity">
    <text evidence="7">Belongs to the drug/metabolite transporter (DMT) superfamily. Small multidrug resistance (SMR) (TC 2.A.7.1) family.</text>
</comment>
<dbReference type="PANTHER" id="PTHR30561">
    <property type="entry name" value="SMR FAMILY PROTON-DEPENDENT DRUG EFFLUX TRANSPORTER SUGE"/>
    <property type="match status" value="1"/>
</dbReference>
<organism evidence="9 10">
    <name type="scientific">Vagococcus allomyrinae</name>
    <dbReference type="NCBI Taxonomy" id="2794353"/>
    <lineage>
        <taxon>Bacteria</taxon>
        <taxon>Bacillati</taxon>
        <taxon>Bacillota</taxon>
        <taxon>Bacilli</taxon>
        <taxon>Lactobacillales</taxon>
        <taxon>Enterococcaceae</taxon>
        <taxon>Vagococcus</taxon>
    </lineage>
</organism>
<evidence type="ECO:0000256" key="4">
    <source>
        <dbReference type="ARBA" id="ARBA00022692"/>
    </source>
</evidence>
<evidence type="ECO:0000256" key="8">
    <source>
        <dbReference type="SAM" id="Phobius"/>
    </source>
</evidence>
<keyword evidence="2" id="KW-0813">Transport</keyword>
<dbReference type="Pfam" id="PF00893">
    <property type="entry name" value="Multi_Drug_Res"/>
    <property type="match status" value="1"/>
</dbReference>
<dbReference type="Proteomes" id="UP000674938">
    <property type="component" value="Unassembled WGS sequence"/>
</dbReference>
<protein>
    <submittedName>
        <fullName evidence="9">Multidrug efflux SMR transporter</fullName>
    </submittedName>
</protein>
<evidence type="ECO:0000313" key="10">
    <source>
        <dbReference type="Proteomes" id="UP000674938"/>
    </source>
</evidence>
<feature type="transmembrane region" description="Helical" evidence="8">
    <location>
        <begin position="58"/>
        <end position="79"/>
    </location>
</feature>
<evidence type="ECO:0000256" key="5">
    <source>
        <dbReference type="ARBA" id="ARBA00022989"/>
    </source>
</evidence>
<keyword evidence="3" id="KW-1003">Cell membrane</keyword>
<dbReference type="GO" id="GO:0005886">
    <property type="term" value="C:plasma membrane"/>
    <property type="evidence" value="ECO:0007669"/>
    <property type="project" value="UniProtKB-SubCell"/>
</dbReference>
<evidence type="ECO:0000256" key="1">
    <source>
        <dbReference type="ARBA" id="ARBA00004651"/>
    </source>
</evidence>
<evidence type="ECO:0000256" key="2">
    <source>
        <dbReference type="ARBA" id="ARBA00022448"/>
    </source>
</evidence>
<keyword evidence="10" id="KW-1185">Reference proteome</keyword>
<name>A0A940SW96_9ENTE</name>
<proteinExistence type="inferred from homology"/>
<feature type="transmembrane region" description="Helical" evidence="8">
    <location>
        <begin position="33"/>
        <end position="51"/>
    </location>
</feature>
<evidence type="ECO:0000313" key="9">
    <source>
        <dbReference type="EMBL" id="MBP1043095.1"/>
    </source>
</evidence>
<dbReference type="SUPFAM" id="SSF103481">
    <property type="entry name" value="Multidrug resistance efflux transporter EmrE"/>
    <property type="match status" value="1"/>
</dbReference>
<keyword evidence="5 8" id="KW-1133">Transmembrane helix</keyword>
<keyword evidence="4 7" id="KW-0812">Transmembrane</keyword>